<dbReference type="Proteomes" id="UP000177052">
    <property type="component" value="Unassembled WGS sequence"/>
</dbReference>
<proteinExistence type="predicted"/>
<dbReference type="Pfam" id="PF13483">
    <property type="entry name" value="Lactamase_B_3"/>
    <property type="match status" value="1"/>
</dbReference>
<accession>A0A1F6WBZ4</accession>
<dbReference type="PANTHER" id="PTHR43546">
    <property type="entry name" value="UPF0173 METAL-DEPENDENT HYDROLASE MJ1163-RELATED"/>
    <property type="match status" value="1"/>
</dbReference>
<dbReference type="PANTHER" id="PTHR43546:SF3">
    <property type="entry name" value="UPF0173 METAL-DEPENDENT HYDROLASE MJ1163"/>
    <property type="match status" value="1"/>
</dbReference>
<dbReference type="Gene3D" id="3.60.15.10">
    <property type="entry name" value="Ribonuclease Z/Hydroxyacylglutathione hydrolase-like"/>
    <property type="match status" value="1"/>
</dbReference>
<dbReference type="InterPro" id="IPR001279">
    <property type="entry name" value="Metallo-B-lactamas"/>
</dbReference>
<gene>
    <name evidence="2" type="ORF">A3F19_00025</name>
</gene>
<organism evidence="2 3">
    <name type="scientific">Candidatus Nomurabacteria bacterium RIFCSPHIGHO2_12_FULL_37_29</name>
    <dbReference type="NCBI Taxonomy" id="1801759"/>
    <lineage>
        <taxon>Bacteria</taxon>
        <taxon>Candidatus Nomuraibacteriota</taxon>
    </lineage>
</organism>
<dbReference type="SMART" id="SM00849">
    <property type="entry name" value="Lactamase_B"/>
    <property type="match status" value="1"/>
</dbReference>
<comment type="caution">
    <text evidence="2">The sequence shown here is derived from an EMBL/GenBank/DDBJ whole genome shotgun (WGS) entry which is preliminary data.</text>
</comment>
<evidence type="ECO:0000259" key="1">
    <source>
        <dbReference type="SMART" id="SM00849"/>
    </source>
</evidence>
<dbReference type="AlphaFoldDB" id="A0A1F6WBZ4"/>
<dbReference type="SUPFAM" id="SSF56281">
    <property type="entry name" value="Metallo-hydrolase/oxidoreductase"/>
    <property type="match status" value="1"/>
</dbReference>
<evidence type="ECO:0000313" key="2">
    <source>
        <dbReference type="EMBL" id="OGI79430.1"/>
    </source>
</evidence>
<dbReference type="InterPro" id="IPR036866">
    <property type="entry name" value="RibonucZ/Hydroxyglut_hydro"/>
</dbReference>
<feature type="domain" description="Metallo-beta-lactamase" evidence="1">
    <location>
        <begin position="7"/>
        <end position="182"/>
    </location>
</feature>
<name>A0A1F6WBZ4_9BACT</name>
<dbReference type="EMBL" id="MFUJ01000011">
    <property type="protein sequence ID" value="OGI79430.1"/>
    <property type="molecule type" value="Genomic_DNA"/>
</dbReference>
<evidence type="ECO:0000313" key="3">
    <source>
        <dbReference type="Proteomes" id="UP000177052"/>
    </source>
</evidence>
<protein>
    <recommendedName>
        <fullName evidence="1">Metallo-beta-lactamase domain-containing protein</fullName>
    </recommendedName>
</protein>
<reference evidence="2 3" key="1">
    <citation type="journal article" date="2016" name="Nat. Commun.">
        <title>Thousands of microbial genomes shed light on interconnected biogeochemical processes in an aquifer system.</title>
        <authorList>
            <person name="Anantharaman K."/>
            <person name="Brown C.T."/>
            <person name="Hug L.A."/>
            <person name="Sharon I."/>
            <person name="Castelle C.J."/>
            <person name="Probst A.J."/>
            <person name="Thomas B.C."/>
            <person name="Singh A."/>
            <person name="Wilkins M.J."/>
            <person name="Karaoz U."/>
            <person name="Brodie E.L."/>
            <person name="Williams K.H."/>
            <person name="Hubbard S.S."/>
            <person name="Banfield J.F."/>
        </authorList>
    </citation>
    <scope>NUCLEOTIDE SEQUENCE [LARGE SCALE GENOMIC DNA]</scope>
</reference>
<dbReference type="InterPro" id="IPR050114">
    <property type="entry name" value="UPF0173_UPF0282_UlaG_hydrolase"/>
</dbReference>
<sequence length="204" mass="23061">MKITKFEQSGFIIETDKGFRLALDIANKTPVEKLEGVNTDAMLVSHVHADHFSLDQIKKLSPKELYINSECKEILREEKLFSETIVTKADTQIRMGDIVVDIFSVDHGPNVSIKENFGFLITADNQKIYFAGDMFYESGMDVTNLEVDYALLPIGTFYTFGPDEAFAFAKTFKKIGKIISMHDRGTPGLKDQFLELAKNNFDVE</sequence>